<proteinExistence type="predicted"/>
<protein>
    <submittedName>
        <fullName evidence="2">Ribbon-helix-helix domain-containing protein</fullName>
    </submittedName>
</protein>
<dbReference type="RefSeq" id="WP_094368493.1">
    <property type="nucleotide sequence ID" value="NZ_NOJY02000001.1"/>
</dbReference>
<feature type="domain" description="Predicted DNA-binding protein ribbon-helix-helix" evidence="1">
    <location>
        <begin position="10"/>
        <end position="52"/>
    </location>
</feature>
<dbReference type="EMBL" id="NOJY02000001">
    <property type="protein sequence ID" value="RDY29744.1"/>
    <property type="molecule type" value="Genomic_DNA"/>
</dbReference>
<gene>
    <name evidence="2" type="ORF">CHL78_000820</name>
</gene>
<sequence length="57" mass="6723">MTQERKEVSRTRFSTSVDIKLLETLDELSKTTRIAKSKLIDIALEMLFEKYEDELTK</sequence>
<evidence type="ECO:0000313" key="3">
    <source>
        <dbReference type="Proteomes" id="UP000215694"/>
    </source>
</evidence>
<name>A0A371JAG6_9FIRM</name>
<evidence type="ECO:0000313" key="2">
    <source>
        <dbReference type="EMBL" id="RDY29744.1"/>
    </source>
</evidence>
<comment type="caution">
    <text evidence="2">The sequence shown here is derived from an EMBL/GenBank/DDBJ whole genome shotgun (WGS) entry which is preliminary data.</text>
</comment>
<dbReference type="Proteomes" id="UP000215694">
    <property type="component" value="Unassembled WGS sequence"/>
</dbReference>
<accession>A0A371JAG6</accession>
<dbReference type="InterPro" id="IPR038733">
    <property type="entry name" value="Predicted_DNA_bind_prot_RHH"/>
</dbReference>
<dbReference type="AlphaFoldDB" id="A0A371JAG6"/>
<organism evidence="2 3">
    <name type="scientific">Romboutsia weinsteinii</name>
    <dbReference type="NCBI Taxonomy" id="2020949"/>
    <lineage>
        <taxon>Bacteria</taxon>
        <taxon>Bacillati</taxon>
        <taxon>Bacillota</taxon>
        <taxon>Clostridia</taxon>
        <taxon>Peptostreptococcales</taxon>
        <taxon>Peptostreptococcaceae</taxon>
        <taxon>Romboutsia</taxon>
    </lineage>
</organism>
<keyword evidence="3" id="KW-1185">Reference proteome</keyword>
<evidence type="ECO:0000259" key="1">
    <source>
        <dbReference type="Pfam" id="PF12651"/>
    </source>
</evidence>
<dbReference type="OrthoDB" id="1931783at2"/>
<reference evidence="2 3" key="1">
    <citation type="journal article" date="2017" name="Genome Announc.">
        <title>Draft Genome Sequence of Romboutsia weinsteinii sp. nov. Strain CCRI-19649(T) Isolated from Surface Water.</title>
        <authorList>
            <person name="Maheux A.F."/>
            <person name="Boudreau D.K."/>
            <person name="Berube E."/>
            <person name="Boissinot M."/>
            <person name="Cantin P."/>
            <person name="Raymond F."/>
            <person name="Corbeil J."/>
            <person name="Omar R.F."/>
            <person name="Bergeron M.G."/>
        </authorList>
    </citation>
    <scope>NUCLEOTIDE SEQUENCE [LARGE SCALE GENOMIC DNA]</scope>
    <source>
        <strain evidence="2 3">CCRI-19649</strain>
    </source>
</reference>
<dbReference type="Pfam" id="PF12651">
    <property type="entry name" value="RHH_3"/>
    <property type="match status" value="1"/>
</dbReference>